<feature type="domain" description="EamA" evidence="2">
    <location>
        <begin position="154"/>
        <end position="284"/>
    </location>
</feature>
<dbReference type="Proteomes" id="UP000237655">
    <property type="component" value="Chromosome"/>
</dbReference>
<evidence type="ECO:0000313" key="4">
    <source>
        <dbReference type="Proteomes" id="UP000237655"/>
    </source>
</evidence>
<feature type="transmembrane region" description="Helical" evidence="1">
    <location>
        <begin position="123"/>
        <end position="141"/>
    </location>
</feature>
<keyword evidence="1" id="KW-0472">Membrane</keyword>
<feature type="transmembrane region" description="Helical" evidence="1">
    <location>
        <begin position="217"/>
        <end position="234"/>
    </location>
</feature>
<feature type="transmembrane region" description="Helical" evidence="1">
    <location>
        <begin position="68"/>
        <end position="92"/>
    </location>
</feature>
<dbReference type="InterPro" id="IPR037185">
    <property type="entry name" value="EmrE-like"/>
</dbReference>
<dbReference type="InterPro" id="IPR000620">
    <property type="entry name" value="EamA_dom"/>
</dbReference>
<evidence type="ECO:0000256" key="1">
    <source>
        <dbReference type="SAM" id="Phobius"/>
    </source>
</evidence>
<feature type="transmembrane region" description="Helical" evidence="1">
    <location>
        <begin position="147"/>
        <end position="166"/>
    </location>
</feature>
<name>A0A2S0MM57_9RHOB</name>
<dbReference type="PANTHER" id="PTHR22911:SF135">
    <property type="entry name" value="BLR4310 PROTEIN"/>
    <property type="match status" value="1"/>
</dbReference>
<feature type="transmembrane region" description="Helical" evidence="1">
    <location>
        <begin position="98"/>
        <end position="116"/>
    </location>
</feature>
<dbReference type="RefSeq" id="WP_106471276.1">
    <property type="nucleotide sequence ID" value="NZ_CP027665.1"/>
</dbReference>
<feature type="transmembrane region" description="Helical" evidence="1">
    <location>
        <begin position="178"/>
        <end position="197"/>
    </location>
</feature>
<proteinExistence type="predicted"/>
<dbReference type="GO" id="GO:0016020">
    <property type="term" value="C:membrane"/>
    <property type="evidence" value="ECO:0007669"/>
    <property type="project" value="InterPro"/>
</dbReference>
<sequence>MPHDRPVLGILLMLGFCILAPLGDALAKLLGPLVPLGQLLLARFALQAAMLIPIIRATGRTWRFGRRVLGLTVLRTVLHILGIGAMFTALRYLPLADAVAIAFVMPFLMLLLGYYVLGEEVGLRRLAACAVGFAGTLMVIQPSFAEVGWPATLPLGVAVVFSLFMLVTRRIAKETDPIALQAVSGVIATLMLVPVLLLGQAFDFAPLALKLPTVTEALLVAAIGVIGTLAHLLMTWSLRYAPSATLAPMQYLEIPVATLIGWIVFRDLPDGLAALGICVTIGAGLYVVMRERALARSAGVPDAVHITGAPDEPAQRQGPG</sequence>
<feature type="transmembrane region" description="Helical" evidence="1">
    <location>
        <begin position="37"/>
        <end position="56"/>
    </location>
</feature>
<dbReference type="EMBL" id="CP027665">
    <property type="protein sequence ID" value="AVO36962.1"/>
    <property type="molecule type" value="Genomic_DNA"/>
</dbReference>
<evidence type="ECO:0000259" key="2">
    <source>
        <dbReference type="Pfam" id="PF00892"/>
    </source>
</evidence>
<dbReference type="PANTHER" id="PTHR22911">
    <property type="entry name" value="ACYL-MALONYL CONDENSING ENZYME-RELATED"/>
    <property type="match status" value="1"/>
</dbReference>
<dbReference type="SUPFAM" id="SSF103481">
    <property type="entry name" value="Multidrug resistance efflux transporter EmrE"/>
    <property type="match status" value="2"/>
</dbReference>
<keyword evidence="1" id="KW-1133">Transmembrane helix</keyword>
<dbReference type="KEGG" id="thas:C6Y53_04115"/>
<feature type="domain" description="EamA" evidence="2">
    <location>
        <begin position="8"/>
        <end position="140"/>
    </location>
</feature>
<gene>
    <name evidence="3" type="ORF">C6Y53_04115</name>
</gene>
<feature type="transmembrane region" description="Helical" evidence="1">
    <location>
        <begin position="271"/>
        <end position="289"/>
    </location>
</feature>
<accession>A0A2S0MM57</accession>
<dbReference type="Pfam" id="PF00892">
    <property type="entry name" value="EamA"/>
    <property type="match status" value="2"/>
</dbReference>
<reference evidence="4" key="1">
    <citation type="submission" date="2018-03" db="EMBL/GenBank/DDBJ databases">
        <title>Genomic analysis of the strain SH-1 isolated from shrimp intestine.</title>
        <authorList>
            <person name="Kim Y.-S."/>
            <person name="Kim S.-E."/>
            <person name="Kim K.-H."/>
        </authorList>
    </citation>
    <scope>NUCLEOTIDE SEQUENCE [LARGE SCALE GENOMIC DNA]</scope>
    <source>
        <strain evidence="4">SH-1</strain>
    </source>
</reference>
<keyword evidence="4" id="KW-1185">Reference proteome</keyword>
<feature type="transmembrane region" description="Helical" evidence="1">
    <location>
        <begin position="246"/>
        <end position="265"/>
    </location>
</feature>
<protein>
    <submittedName>
        <fullName evidence="3">DMT family transporter</fullName>
    </submittedName>
</protein>
<dbReference type="AlphaFoldDB" id="A0A2S0MM57"/>
<evidence type="ECO:0000313" key="3">
    <source>
        <dbReference type="EMBL" id="AVO36962.1"/>
    </source>
</evidence>
<keyword evidence="1" id="KW-0812">Transmembrane</keyword>
<organism evidence="3 4">
    <name type="scientific">Pukyongiella litopenaei</name>
    <dbReference type="NCBI Taxonomy" id="2605946"/>
    <lineage>
        <taxon>Bacteria</taxon>
        <taxon>Pseudomonadati</taxon>
        <taxon>Pseudomonadota</taxon>
        <taxon>Alphaproteobacteria</taxon>
        <taxon>Rhodobacterales</taxon>
        <taxon>Paracoccaceae</taxon>
        <taxon>Pukyongiella</taxon>
    </lineage>
</organism>